<name>A0ACA9RN31_9GLOM</name>
<gene>
    <name evidence="1" type="ORF">RPERSI_LOCUS21011</name>
</gene>
<feature type="non-terminal residue" evidence="1">
    <location>
        <position position="142"/>
    </location>
</feature>
<reference evidence="1" key="1">
    <citation type="submission" date="2021-06" db="EMBL/GenBank/DDBJ databases">
        <authorList>
            <person name="Kallberg Y."/>
            <person name="Tangrot J."/>
            <person name="Rosling A."/>
        </authorList>
    </citation>
    <scope>NUCLEOTIDE SEQUENCE</scope>
    <source>
        <strain evidence="1">MA461A</strain>
    </source>
</reference>
<organism evidence="1 2">
    <name type="scientific">Racocetra persica</name>
    <dbReference type="NCBI Taxonomy" id="160502"/>
    <lineage>
        <taxon>Eukaryota</taxon>
        <taxon>Fungi</taxon>
        <taxon>Fungi incertae sedis</taxon>
        <taxon>Mucoromycota</taxon>
        <taxon>Glomeromycotina</taxon>
        <taxon>Glomeromycetes</taxon>
        <taxon>Diversisporales</taxon>
        <taxon>Gigasporaceae</taxon>
        <taxon>Racocetra</taxon>
    </lineage>
</organism>
<evidence type="ECO:0000313" key="1">
    <source>
        <dbReference type="EMBL" id="CAG8800913.1"/>
    </source>
</evidence>
<feature type="non-terminal residue" evidence="1">
    <location>
        <position position="1"/>
    </location>
</feature>
<accession>A0ACA9RN31</accession>
<sequence length="142" mass="16789">SSETIVNCWKKTGIFIPQEEEIQKIEYEYNYNNSEDIISKEKKDLDVLLAQLLENNYLNAYEYINIEDAEFTSELIDKDILKAINDTNKKETEPANSETKKKISYTEAEKAINTTLRFLYEQDIDFHDVEKDIKTLRKLHQK</sequence>
<dbReference type="Proteomes" id="UP000789920">
    <property type="component" value="Unassembled WGS sequence"/>
</dbReference>
<proteinExistence type="predicted"/>
<evidence type="ECO:0000313" key="2">
    <source>
        <dbReference type="Proteomes" id="UP000789920"/>
    </source>
</evidence>
<comment type="caution">
    <text evidence="1">The sequence shown here is derived from an EMBL/GenBank/DDBJ whole genome shotgun (WGS) entry which is preliminary data.</text>
</comment>
<keyword evidence="2" id="KW-1185">Reference proteome</keyword>
<protein>
    <submittedName>
        <fullName evidence="1">6499_t:CDS:1</fullName>
    </submittedName>
</protein>
<dbReference type="EMBL" id="CAJVQC010060563">
    <property type="protein sequence ID" value="CAG8800913.1"/>
    <property type="molecule type" value="Genomic_DNA"/>
</dbReference>